<dbReference type="PANTHER" id="PTHR30157">
    <property type="entry name" value="FERRIC REDUCTASE, NADPH-DEPENDENT"/>
    <property type="match status" value="1"/>
</dbReference>
<dbReference type="Gene3D" id="2.40.30.10">
    <property type="entry name" value="Translation factors"/>
    <property type="match status" value="1"/>
</dbReference>
<dbReference type="STRING" id="1612624.ADU59_23075"/>
<protein>
    <submittedName>
        <fullName evidence="3">FAD-binding protein</fullName>
    </submittedName>
</protein>
<dbReference type="PANTHER" id="PTHR30157:SF0">
    <property type="entry name" value="NADPH-DEPENDENT FERRIC-CHELATE REDUCTASE"/>
    <property type="match status" value="1"/>
</dbReference>
<evidence type="ECO:0000256" key="1">
    <source>
        <dbReference type="ARBA" id="ARBA00035644"/>
    </source>
</evidence>
<name>A0A1C7NWG5_9HYPH</name>
<dbReference type="InterPro" id="IPR017938">
    <property type="entry name" value="Riboflavin_synthase-like_b-brl"/>
</dbReference>
<dbReference type="GO" id="GO:0016491">
    <property type="term" value="F:oxidoreductase activity"/>
    <property type="evidence" value="ECO:0007669"/>
    <property type="project" value="InterPro"/>
</dbReference>
<dbReference type="SUPFAM" id="SSF63380">
    <property type="entry name" value="Riboflavin synthase domain-like"/>
    <property type="match status" value="1"/>
</dbReference>
<dbReference type="InterPro" id="IPR039374">
    <property type="entry name" value="SIP_fam"/>
</dbReference>
<sequence>MTERHAVARVRHELRRRLLTVKTAERLTPQMVRVTLTGADLAGFVSAGYDDHVKLCLPLAGQDAPVWPAGPDAPALPDGTVASPMRDFTPRRHDAEGSELVLDFAIHEAGPATEWASAAAPGTTLGVAGPRGSFVVTDDFDWYLLIGDETALPAIGRRLEELRADVPVIVIATVAGAQEEQSFETATALETRWIHRPLASASDPAPLLDAVAALTLPEGEGYIWIAGENDTVKLLRKHLVEERGHNRTWIKAAGYWRKGSAGFHENHNEG</sequence>
<dbReference type="Pfam" id="PF08021">
    <property type="entry name" value="FAD_binding_9"/>
    <property type="match status" value="1"/>
</dbReference>
<comment type="caution">
    <text evidence="3">The sequence shown here is derived from an EMBL/GenBank/DDBJ whole genome shotgun (WGS) entry which is preliminary data.</text>
</comment>
<dbReference type="OrthoDB" id="9814826at2"/>
<keyword evidence="4" id="KW-1185">Reference proteome</keyword>
<proteinExistence type="inferred from homology"/>
<gene>
    <name evidence="3" type="ORF">ADU59_23075</name>
</gene>
<dbReference type="Gene3D" id="3.40.50.80">
    <property type="entry name" value="Nucleotide-binding domain of ferredoxin-NADP reductase (FNR) module"/>
    <property type="match status" value="1"/>
</dbReference>
<dbReference type="InterPro" id="IPR013113">
    <property type="entry name" value="SIP_FAD-bd"/>
</dbReference>
<organism evidence="3 4">
    <name type="scientific">Pararhizobium polonicum</name>
    <dbReference type="NCBI Taxonomy" id="1612624"/>
    <lineage>
        <taxon>Bacteria</taxon>
        <taxon>Pseudomonadati</taxon>
        <taxon>Pseudomonadota</taxon>
        <taxon>Alphaproteobacteria</taxon>
        <taxon>Hyphomicrobiales</taxon>
        <taxon>Rhizobiaceae</taxon>
        <taxon>Rhizobium/Agrobacterium group</taxon>
        <taxon>Pararhizobium</taxon>
    </lineage>
</organism>
<dbReference type="PROSITE" id="PS51384">
    <property type="entry name" value="FAD_FR"/>
    <property type="match status" value="1"/>
</dbReference>
<dbReference type="EMBL" id="LGLV01000015">
    <property type="protein sequence ID" value="OBZ93329.1"/>
    <property type="molecule type" value="Genomic_DNA"/>
</dbReference>
<dbReference type="InterPro" id="IPR039261">
    <property type="entry name" value="FNR_nucleotide-bd"/>
</dbReference>
<dbReference type="RefSeq" id="WP_068956936.1">
    <property type="nucleotide sequence ID" value="NZ_LGLV01000015.1"/>
</dbReference>
<dbReference type="InterPro" id="IPR007037">
    <property type="entry name" value="SIP_rossman_dom"/>
</dbReference>
<accession>A0A1C7NWG5</accession>
<evidence type="ECO:0000259" key="2">
    <source>
        <dbReference type="PROSITE" id="PS51384"/>
    </source>
</evidence>
<dbReference type="AlphaFoldDB" id="A0A1C7NWG5"/>
<dbReference type="Proteomes" id="UP000093111">
    <property type="component" value="Unassembled WGS sequence"/>
</dbReference>
<evidence type="ECO:0000313" key="3">
    <source>
        <dbReference type="EMBL" id="OBZ93329.1"/>
    </source>
</evidence>
<reference evidence="3 4" key="1">
    <citation type="journal article" date="2016" name="Syst. Appl. Microbiol.">
        <title>Pararhizobium polonicum sp. nov. isolated from tumors on stone fruit rootstocks.</title>
        <authorList>
            <person name="Pulawska J."/>
            <person name="Kuzmanovic N."/>
            <person name="Willems A."/>
            <person name="Pothier J.F."/>
        </authorList>
    </citation>
    <scope>NUCLEOTIDE SEQUENCE [LARGE SCALE GENOMIC DNA]</scope>
    <source>
        <strain evidence="3 4">F5.1</strain>
    </source>
</reference>
<evidence type="ECO:0000313" key="4">
    <source>
        <dbReference type="Proteomes" id="UP000093111"/>
    </source>
</evidence>
<dbReference type="InterPro" id="IPR017927">
    <property type="entry name" value="FAD-bd_FR_type"/>
</dbReference>
<dbReference type="PATRIC" id="fig|1612624.7.peg.2295"/>
<comment type="similarity">
    <text evidence="1">Belongs to the SIP oxidoreductase family.</text>
</comment>
<dbReference type="CDD" id="cd06193">
    <property type="entry name" value="siderophore_interacting"/>
    <property type="match status" value="1"/>
</dbReference>
<feature type="domain" description="FAD-binding FR-type" evidence="2">
    <location>
        <begin position="14"/>
        <end position="137"/>
    </location>
</feature>
<dbReference type="Pfam" id="PF04954">
    <property type="entry name" value="SIP"/>
    <property type="match status" value="1"/>
</dbReference>